<comment type="catalytic activity">
    <reaction evidence="1">
        <text>ATP + protein L-histidine = ADP + protein N-phospho-L-histidine.</text>
        <dbReference type="EC" id="2.7.13.3"/>
    </reaction>
</comment>
<evidence type="ECO:0000256" key="1">
    <source>
        <dbReference type="ARBA" id="ARBA00000085"/>
    </source>
</evidence>
<name>A0ABQ5QGR2_9BACT</name>
<keyword evidence="6 14" id="KW-0812">Transmembrane</keyword>
<evidence type="ECO:0000256" key="3">
    <source>
        <dbReference type="ARBA" id="ARBA00012438"/>
    </source>
</evidence>
<feature type="transmembrane region" description="Helical" evidence="14">
    <location>
        <begin position="141"/>
        <end position="161"/>
    </location>
</feature>
<dbReference type="InterPro" id="IPR052023">
    <property type="entry name" value="Histidine_kinase_KdpD"/>
</dbReference>
<feature type="domain" description="Histidine kinase" evidence="15">
    <location>
        <begin position="413"/>
        <end position="625"/>
    </location>
</feature>
<dbReference type="InterPro" id="IPR029016">
    <property type="entry name" value="GAF-like_dom_sf"/>
</dbReference>
<evidence type="ECO:0000256" key="14">
    <source>
        <dbReference type="SAM" id="Phobius"/>
    </source>
</evidence>
<evidence type="ECO:0000256" key="4">
    <source>
        <dbReference type="ARBA" id="ARBA00022553"/>
    </source>
</evidence>
<dbReference type="InterPro" id="IPR004358">
    <property type="entry name" value="Sig_transdc_His_kin-like_C"/>
</dbReference>
<dbReference type="Gene3D" id="3.30.565.10">
    <property type="entry name" value="Histidine kinase-like ATPase, C-terminal domain"/>
    <property type="match status" value="1"/>
</dbReference>
<accession>A0ABQ5QGR2</accession>
<dbReference type="CDD" id="cd00082">
    <property type="entry name" value="HisKA"/>
    <property type="match status" value="1"/>
</dbReference>
<dbReference type="SUPFAM" id="SSF47384">
    <property type="entry name" value="Homodimeric domain of signal transducing histidine kinase"/>
    <property type="match status" value="1"/>
</dbReference>
<feature type="transmembrane region" description="Helical" evidence="14">
    <location>
        <begin position="219"/>
        <end position="242"/>
    </location>
</feature>
<dbReference type="PROSITE" id="PS50109">
    <property type="entry name" value="HIS_KIN"/>
    <property type="match status" value="1"/>
</dbReference>
<gene>
    <name evidence="16" type="ORF">GETHLI_23700</name>
</gene>
<protein>
    <recommendedName>
        <fullName evidence="3">histidine kinase</fullName>
        <ecNumber evidence="3">2.7.13.3</ecNumber>
    </recommendedName>
</protein>
<evidence type="ECO:0000256" key="10">
    <source>
        <dbReference type="ARBA" id="ARBA00022989"/>
    </source>
</evidence>
<dbReference type="SMART" id="SM00387">
    <property type="entry name" value="HATPase_c"/>
    <property type="match status" value="1"/>
</dbReference>
<dbReference type="RefSeq" id="WP_285575519.1">
    <property type="nucleotide sequence ID" value="NZ_BSDE01000004.1"/>
</dbReference>
<dbReference type="PANTHER" id="PTHR45569">
    <property type="entry name" value="SENSOR PROTEIN KDPD"/>
    <property type="match status" value="1"/>
</dbReference>
<evidence type="ECO:0000259" key="15">
    <source>
        <dbReference type="PROSITE" id="PS50109"/>
    </source>
</evidence>
<dbReference type="InterPro" id="IPR003594">
    <property type="entry name" value="HATPase_dom"/>
</dbReference>
<dbReference type="InterPro" id="IPR003661">
    <property type="entry name" value="HisK_dim/P_dom"/>
</dbReference>
<dbReference type="CDD" id="cd00075">
    <property type="entry name" value="HATPase"/>
    <property type="match status" value="1"/>
</dbReference>
<organism evidence="16 17">
    <name type="scientific">Geothrix limicola</name>
    <dbReference type="NCBI Taxonomy" id="2927978"/>
    <lineage>
        <taxon>Bacteria</taxon>
        <taxon>Pseudomonadati</taxon>
        <taxon>Acidobacteriota</taxon>
        <taxon>Holophagae</taxon>
        <taxon>Holophagales</taxon>
        <taxon>Holophagaceae</taxon>
        <taxon>Geothrix</taxon>
    </lineage>
</organism>
<reference evidence="16 17" key="1">
    <citation type="journal article" date="2023" name="Antonie Van Leeuwenhoek">
        <title>Mesoterricola silvestris gen. nov., sp. nov., Mesoterricola sediminis sp. nov., Geothrix oryzae sp. nov., Geothrix edaphica sp. nov., Geothrix rubra sp. nov., and Geothrix limicola sp. nov., six novel members of Acidobacteriota isolated from soils.</title>
        <authorList>
            <person name="Itoh H."/>
            <person name="Sugisawa Y."/>
            <person name="Mise K."/>
            <person name="Xu Z."/>
            <person name="Kuniyasu M."/>
            <person name="Ushijima N."/>
            <person name="Kawano K."/>
            <person name="Kobayashi E."/>
            <person name="Shiratori Y."/>
            <person name="Masuda Y."/>
            <person name="Senoo K."/>
        </authorList>
    </citation>
    <scope>NUCLEOTIDE SEQUENCE [LARGE SCALE GENOMIC DNA]</scope>
    <source>
        <strain evidence="16 17">Red804</strain>
    </source>
</reference>
<dbReference type="InterPro" id="IPR025201">
    <property type="entry name" value="KdpD_TM"/>
</dbReference>
<evidence type="ECO:0000256" key="9">
    <source>
        <dbReference type="ARBA" id="ARBA00022840"/>
    </source>
</evidence>
<keyword evidence="11" id="KW-0902">Two-component regulatory system</keyword>
<dbReference type="EMBL" id="BSDE01000004">
    <property type="protein sequence ID" value="GLH73868.1"/>
    <property type="molecule type" value="Genomic_DNA"/>
</dbReference>
<keyword evidence="4" id="KW-0597">Phosphoprotein</keyword>
<feature type="transmembrane region" description="Helical" evidence="14">
    <location>
        <begin position="167"/>
        <end position="184"/>
    </location>
</feature>
<keyword evidence="7" id="KW-0547">Nucleotide-binding</keyword>
<proteinExistence type="predicted"/>
<dbReference type="SUPFAM" id="SSF55874">
    <property type="entry name" value="ATPase domain of HSP90 chaperone/DNA topoisomerase II/histidine kinase"/>
    <property type="match status" value="1"/>
</dbReference>
<dbReference type="Pfam" id="PF02518">
    <property type="entry name" value="HATPase_c"/>
    <property type="match status" value="1"/>
</dbReference>
<keyword evidence="8" id="KW-0418">Kinase</keyword>
<dbReference type="InterPro" id="IPR036890">
    <property type="entry name" value="HATPase_C_sf"/>
</dbReference>
<evidence type="ECO:0000256" key="7">
    <source>
        <dbReference type="ARBA" id="ARBA00022741"/>
    </source>
</evidence>
<dbReference type="PRINTS" id="PR00344">
    <property type="entry name" value="BCTRLSENSOR"/>
</dbReference>
<evidence type="ECO:0000313" key="16">
    <source>
        <dbReference type="EMBL" id="GLH73868.1"/>
    </source>
</evidence>
<evidence type="ECO:0000256" key="11">
    <source>
        <dbReference type="ARBA" id="ARBA00023012"/>
    </source>
</evidence>
<dbReference type="Pfam" id="PF13493">
    <property type="entry name" value="DUF4118"/>
    <property type="match status" value="1"/>
</dbReference>
<dbReference type="EC" id="2.7.13.3" evidence="3"/>
<dbReference type="Proteomes" id="UP001165069">
    <property type="component" value="Unassembled WGS sequence"/>
</dbReference>
<evidence type="ECO:0000256" key="6">
    <source>
        <dbReference type="ARBA" id="ARBA00022692"/>
    </source>
</evidence>
<comment type="caution">
    <text evidence="16">The sequence shown here is derived from an EMBL/GenBank/DDBJ whole genome shotgun (WGS) entry which is preliminary data.</text>
</comment>
<evidence type="ECO:0000256" key="2">
    <source>
        <dbReference type="ARBA" id="ARBA00004141"/>
    </source>
</evidence>
<keyword evidence="9" id="KW-0067">ATP-binding</keyword>
<keyword evidence="10 14" id="KW-1133">Transmembrane helix</keyword>
<dbReference type="InterPro" id="IPR038318">
    <property type="entry name" value="KdpD_sf"/>
</dbReference>
<evidence type="ECO:0000313" key="17">
    <source>
        <dbReference type="Proteomes" id="UP001165069"/>
    </source>
</evidence>
<dbReference type="Pfam" id="PF00512">
    <property type="entry name" value="HisKA"/>
    <property type="match status" value="1"/>
</dbReference>
<sequence length="651" mass="70043">MNAPLRPILVALGSEARALRLIQAGFRLARERSVPWIAVHVDMGGGQITEDAEQAQVWLQEAQRLGAEIRIVRAPTLAQGLTEATRGTHAQALLLGRSRDRWPWARVGHSTADELQRRGLDTAIEVLDDPGDAAGGNQPPLGFGAMVGMLSVLGACSGLAWLVPREGNIALVLPVYLAAVTFIAHRWGQGLAVLASVLSTLLYSFLLETPRFSRGAAQWPNLLFFLAMLLAAQAVIGLLHRLRAQAREVQRREMHTASLYLLGRALARCRTPEEVGQTASEHIRRVFKVEACLLLPKVGTWKAVPPPSLDPGLPPPEDLLPRLSVEERLGDPLEPLAFGPTYCLSLTGTDRSEGVLQVLPRDPAGLPPGTWELLKAFAVQIALALERLRWLEEARKAQIESETERMRSSLLGAIGHDLRTPLAAIHGAAGSLLLPGQLSEPTRRDLLTMIQDESERLAHLLGNLLDLTRLESGAIQVQKEWQPLEEVVGSALGRMEKRQGGLPIHVDLPEALPLVPLDAALIEQLLVNLLTNAQRHAPGEAIDLRAWDESGCIHLEVADRGPGIPEGFEQRIFDKFFRLPGAGEGGVGLGLAICRAIAQSHGGTILAGNRPGGGSRFTVTLPLDGTPPEPPEAADSVFPGGAEPTLPGGAL</sequence>
<dbReference type="PANTHER" id="PTHR45569:SF1">
    <property type="entry name" value="SENSOR PROTEIN KDPD"/>
    <property type="match status" value="1"/>
</dbReference>
<evidence type="ECO:0000256" key="5">
    <source>
        <dbReference type="ARBA" id="ARBA00022679"/>
    </source>
</evidence>
<evidence type="ECO:0000256" key="8">
    <source>
        <dbReference type="ARBA" id="ARBA00022777"/>
    </source>
</evidence>
<dbReference type="Gene3D" id="1.20.120.620">
    <property type="entry name" value="Backbone structure of the membrane domain of e. Coli histidine kinase receptor kdpd"/>
    <property type="match status" value="1"/>
</dbReference>
<dbReference type="SMART" id="SM00388">
    <property type="entry name" value="HisKA"/>
    <property type="match status" value="1"/>
</dbReference>
<keyword evidence="5" id="KW-0808">Transferase</keyword>
<dbReference type="InterPro" id="IPR005467">
    <property type="entry name" value="His_kinase_dom"/>
</dbReference>
<dbReference type="Gene3D" id="3.30.450.40">
    <property type="match status" value="1"/>
</dbReference>
<feature type="transmembrane region" description="Helical" evidence="14">
    <location>
        <begin position="191"/>
        <end position="207"/>
    </location>
</feature>
<evidence type="ECO:0000256" key="12">
    <source>
        <dbReference type="ARBA" id="ARBA00023136"/>
    </source>
</evidence>
<keyword evidence="17" id="KW-1185">Reference proteome</keyword>
<feature type="region of interest" description="Disordered" evidence="13">
    <location>
        <begin position="623"/>
        <end position="651"/>
    </location>
</feature>
<evidence type="ECO:0000256" key="13">
    <source>
        <dbReference type="SAM" id="MobiDB-lite"/>
    </source>
</evidence>
<keyword evidence="12 14" id="KW-0472">Membrane</keyword>
<comment type="subcellular location">
    <subcellularLocation>
        <location evidence="2">Membrane</location>
        <topology evidence="2">Multi-pass membrane protein</topology>
    </subcellularLocation>
</comment>
<dbReference type="SUPFAM" id="SSF55781">
    <property type="entry name" value="GAF domain-like"/>
    <property type="match status" value="1"/>
</dbReference>
<dbReference type="Gene3D" id="1.10.287.130">
    <property type="match status" value="1"/>
</dbReference>
<dbReference type="InterPro" id="IPR036097">
    <property type="entry name" value="HisK_dim/P_sf"/>
</dbReference>